<dbReference type="Pfam" id="PF03372">
    <property type="entry name" value="Exo_endo_phos"/>
    <property type="match status" value="1"/>
</dbReference>
<evidence type="ECO:0000259" key="2">
    <source>
        <dbReference type="Pfam" id="PF03372"/>
    </source>
</evidence>
<dbReference type="PANTHER" id="PTHR12121">
    <property type="entry name" value="CARBON CATABOLITE REPRESSOR PROTEIN 4"/>
    <property type="match status" value="1"/>
</dbReference>
<reference evidence="4" key="1">
    <citation type="submission" date="2022-11" db="UniProtKB">
        <authorList>
            <consortium name="WormBaseParasite"/>
        </authorList>
    </citation>
    <scope>IDENTIFICATION</scope>
</reference>
<feature type="region of interest" description="Disordered" evidence="1">
    <location>
        <begin position="1"/>
        <end position="35"/>
    </location>
</feature>
<feature type="domain" description="Endonuclease/exonuclease/phosphatase" evidence="2">
    <location>
        <begin position="371"/>
        <end position="667"/>
    </location>
</feature>
<dbReference type="WBParaSite" id="PSAMB.scaffold1738size28255.g14663.t1">
    <property type="protein sequence ID" value="PSAMB.scaffold1738size28255.g14663.t1"/>
    <property type="gene ID" value="PSAMB.scaffold1738size28255.g14663"/>
</dbReference>
<proteinExistence type="predicted"/>
<dbReference type="InterPro" id="IPR036691">
    <property type="entry name" value="Endo/exonu/phosph_ase_sf"/>
</dbReference>
<feature type="compositionally biased region" description="Polar residues" evidence="1">
    <location>
        <begin position="273"/>
        <end position="282"/>
    </location>
</feature>
<dbReference type="SUPFAM" id="SSF56219">
    <property type="entry name" value="DNase I-like"/>
    <property type="match status" value="1"/>
</dbReference>
<dbReference type="Gene3D" id="3.60.10.10">
    <property type="entry name" value="Endonuclease/exonuclease/phosphatase"/>
    <property type="match status" value="1"/>
</dbReference>
<dbReference type="InterPro" id="IPR005135">
    <property type="entry name" value="Endo/exonuclease/phosphatase"/>
</dbReference>
<dbReference type="AlphaFoldDB" id="A0A914VDB6"/>
<feature type="region of interest" description="Disordered" evidence="1">
    <location>
        <begin position="261"/>
        <end position="331"/>
    </location>
</feature>
<accession>A0A914VDB6</accession>
<dbReference type="InterPro" id="IPR050410">
    <property type="entry name" value="CCR4/nocturin_mRNA_transcr"/>
</dbReference>
<organism evidence="3 4">
    <name type="scientific">Plectus sambesii</name>
    <dbReference type="NCBI Taxonomy" id="2011161"/>
    <lineage>
        <taxon>Eukaryota</taxon>
        <taxon>Metazoa</taxon>
        <taxon>Ecdysozoa</taxon>
        <taxon>Nematoda</taxon>
        <taxon>Chromadorea</taxon>
        <taxon>Plectida</taxon>
        <taxon>Plectina</taxon>
        <taxon>Plectoidea</taxon>
        <taxon>Plectidae</taxon>
        <taxon>Plectus</taxon>
    </lineage>
</organism>
<evidence type="ECO:0000313" key="3">
    <source>
        <dbReference type="Proteomes" id="UP000887566"/>
    </source>
</evidence>
<sequence length="731" mass="81424">MSEQKEGRNTADPMYSSSRTSAEDDEEQDVREVLSKHATCVYMPSMPQFHENRSSGSALPTVKAASQFNVFHQLGARPFSQTAATLAQTIDLDDTTRLSEDINENDTDEVVVLDQNTPAASPRISHRDSDEVVIIGEKPSHVLTKVSVTKTSFDGDHKATAVNVCVASEYSNIVSRDPTENLPEIVADNTDQKKAAENSMSEASIARVASEYGDMSMDLDSEMNNSTSSGSCFDDVITGHMTPSASKESLSQAFVFKGCRKTCQSPPPKEQSSRQLHTSAGSLSAGGDEEVTFLMERKASKSSPKGKKSRMMEEAASTSAPTTKRAEKNGEVRDLISAAYLPRGLVRSWQSCRPPKSPPLPTKNAVPLTVCSYNVLCQTTIADTGYLYTHLSHKQHLLDWSYRSALLREELPMLDADIFCLQEVQNDHYDDFYVPLMSQLGYEGCFKKRTGEKVDGCATFWRTSKFQMHDYRWIEYNVAPNSTLDRDNVGIIVALTVKGTQARLFVANTHLLFNPNRGDVKLAQLAMLFSNLEQMSYRGEENDRDSLVICGDFNMEPLSPNYEFIVVGDLRYVGLPQNELSGQGRTGGRLMPPAFIPPSANVTAHCLLPDEHNRRHPTPPPYPTTGILRHHLNLMSVYRHKTDRDTFELSTYHSKESAMPDFIFYSLAKKSVAREEEKLVCRGVMEGRLKCVRRLALPDVRFMEDTVGRLPNAFCPSDHIPLLAEFVFDTS</sequence>
<dbReference type="PANTHER" id="PTHR12121:SF34">
    <property type="entry name" value="PROTEIN ANGEL"/>
    <property type="match status" value="1"/>
</dbReference>
<evidence type="ECO:0000313" key="4">
    <source>
        <dbReference type="WBParaSite" id="PSAMB.scaffold1738size28255.g14663.t1"/>
    </source>
</evidence>
<name>A0A914VDB6_9BILA</name>
<dbReference type="GO" id="GO:0000175">
    <property type="term" value="F:3'-5'-RNA exonuclease activity"/>
    <property type="evidence" value="ECO:0007669"/>
    <property type="project" value="TreeGrafter"/>
</dbReference>
<dbReference type="Proteomes" id="UP000887566">
    <property type="component" value="Unplaced"/>
</dbReference>
<protein>
    <submittedName>
        <fullName evidence="4">Endonuclease/exonuclease/phosphatase domain-containing protein</fullName>
    </submittedName>
</protein>
<evidence type="ECO:0000256" key="1">
    <source>
        <dbReference type="SAM" id="MobiDB-lite"/>
    </source>
</evidence>
<keyword evidence="3" id="KW-1185">Reference proteome</keyword>